<name>A0A6A4TM06_SCOMX</name>
<proteinExistence type="predicted"/>
<accession>A0A6A4TM06</accession>
<gene>
    <name evidence="2" type="ORF">F2P81_003402</name>
</gene>
<comment type="caution">
    <text evidence="2">The sequence shown here is derived from an EMBL/GenBank/DDBJ whole genome shotgun (WGS) entry which is preliminary data.</text>
</comment>
<protein>
    <submittedName>
        <fullName evidence="2">Uncharacterized protein</fullName>
    </submittedName>
</protein>
<dbReference type="AlphaFoldDB" id="A0A6A4TM06"/>
<sequence length="101" mass="12595">MWADERHVRELERESDRGRTTRRRRPNFHDKHEKVKRLFFKSSERSSRHIITASVRRPCWIWDDDDFRHDTSEKLIDIRELTEDSSRRNCIDEFKIRIRRS</sequence>
<organism evidence="2 3">
    <name type="scientific">Scophthalmus maximus</name>
    <name type="common">Turbot</name>
    <name type="synonym">Psetta maxima</name>
    <dbReference type="NCBI Taxonomy" id="52904"/>
    <lineage>
        <taxon>Eukaryota</taxon>
        <taxon>Metazoa</taxon>
        <taxon>Chordata</taxon>
        <taxon>Craniata</taxon>
        <taxon>Vertebrata</taxon>
        <taxon>Euteleostomi</taxon>
        <taxon>Actinopterygii</taxon>
        <taxon>Neopterygii</taxon>
        <taxon>Teleostei</taxon>
        <taxon>Neoteleostei</taxon>
        <taxon>Acanthomorphata</taxon>
        <taxon>Carangaria</taxon>
        <taxon>Pleuronectiformes</taxon>
        <taxon>Pleuronectoidei</taxon>
        <taxon>Scophthalmidae</taxon>
        <taxon>Scophthalmus</taxon>
    </lineage>
</organism>
<feature type="region of interest" description="Disordered" evidence="1">
    <location>
        <begin position="1"/>
        <end position="29"/>
    </location>
</feature>
<dbReference type="EMBL" id="VEVO01000003">
    <property type="protein sequence ID" value="KAF0044244.1"/>
    <property type="molecule type" value="Genomic_DNA"/>
</dbReference>
<dbReference type="Proteomes" id="UP000438429">
    <property type="component" value="Unassembled WGS sequence"/>
</dbReference>
<feature type="compositionally biased region" description="Basic and acidic residues" evidence="1">
    <location>
        <begin position="1"/>
        <end position="19"/>
    </location>
</feature>
<evidence type="ECO:0000313" key="3">
    <source>
        <dbReference type="Proteomes" id="UP000438429"/>
    </source>
</evidence>
<reference evidence="2 3" key="1">
    <citation type="submission" date="2019-06" db="EMBL/GenBank/DDBJ databases">
        <title>Draft genomes of female and male turbot (Scophthalmus maximus).</title>
        <authorList>
            <person name="Xu H."/>
            <person name="Xu X.-W."/>
            <person name="Shao C."/>
            <person name="Chen S."/>
        </authorList>
    </citation>
    <scope>NUCLEOTIDE SEQUENCE [LARGE SCALE GENOMIC DNA]</scope>
    <source>
        <strain evidence="2">Ysfricsl-2016a</strain>
        <tissue evidence="2">Blood</tissue>
    </source>
</reference>
<evidence type="ECO:0000313" key="2">
    <source>
        <dbReference type="EMBL" id="KAF0044244.1"/>
    </source>
</evidence>
<evidence type="ECO:0000256" key="1">
    <source>
        <dbReference type="SAM" id="MobiDB-lite"/>
    </source>
</evidence>